<dbReference type="InterPro" id="IPR009078">
    <property type="entry name" value="Ferritin-like_SF"/>
</dbReference>
<dbReference type="InterPro" id="IPR052703">
    <property type="entry name" value="Aromatic_CoA_ox/epox"/>
</dbReference>
<proteinExistence type="predicted"/>
<reference evidence="1 2" key="1">
    <citation type="submission" date="2016-08" db="EMBL/GenBank/DDBJ databases">
        <title>Analysis of Carbohydrate Active Enzymes in Thermogemmatispora T81 Reveals Carbohydrate Degradation Ability.</title>
        <authorList>
            <person name="Tomazini A."/>
            <person name="Lal S."/>
            <person name="Stott M."/>
            <person name="Henrissat B."/>
            <person name="Polikarpov I."/>
            <person name="Sparling R."/>
            <person name="Levin D.B."/>
        </authorList>
    </citation>
    <scope>NUCLEOTIDE SEQUENCE [LARGE SCALE GENOMIC DNA]</scope>
    <source>
        <strain evidence="1 2">T81</strain>
    </source>
</reference>
<organism evidence="1 2">
    <name type="scientific">Thermogemmatispora tikiterensis</name>
    <dbReference type="NCBI Taxonomy" id="1825093"/>
    <lineage>
        <taxon>Bacteria</taxon>
        <taxon>Bacillati</taxon>
        <taxon>Chloroflexota</taxon>
        <taxon>Ktedonobacteria</taxon>
        <taxon>Thermogemmatisporales</taxon>
        <taxon>Thermogemmatisporaceae</taxon>
        <taxon>Thermogemmatispora</taxon>
    </lineage>
</organism>
<protein>
    <recommendedName>
        <fullName evidence="3">Phenylacetic acid catabolic</fullName>
    </recommendedName>
</protein>
<dbReference type="AlphaFoldDB" id="A0A328VIM1"/>
<dbReference type="Pfam" id="PF05138">
    <property type="entry name" value="PaaA_PaaC"/>
    <property type="match status" value="1"/>
</dbReference>
<dbReference type="Gene3D" id="1.20.1260.10">
    <property type="match status" value="1"/>
</dbReference>
<keyword evidence="2" id="KW-1185">Reference proteome</keyword>
<dbReference type="RefSeq" id="WP_112425798.1">
    <property type="nucleotide sequence ID" value="NZ_MCIF01000002.1"/>
</dbReference>
<sequence length="325" mass="37112">MATAPVAAAGVRPPAPEVAEDLEAFIAWLQAGGLVQAGDPMPESYRQHALRIASFQALAELVGVLLFSDWLERVPAFIRKQMITAKVQDEVGHGHVMARVAEDLGGNRLTILEDYLEGRSKLLNVFHYEFQTWPEIAVGAILQNSAAIVQFQSLVKGSYLPYVRALRKILPEESFHFHQARNLIQTLLGQRDPVVRRQLEEGLALWFPRVLAYFGPPEGERFWSNKMVQFRLKMASNEALRQAWLTRIVPVLEQLGLQIPDPRLRRREDGTWEYTEPDWEEVRRVIAGQGPASARRREQVRSIYERNRWLTEMMGIGEQHVKPGF</sequence>
<name>A0A328VIM1_9CHLR</name>
<evidence type="ECO:0000313" key="2">
    <source>
        <dbReference type="Proteomes" id="UP000248706"/>
    </source>
</evidence>
<evidence type="ECO:0000313" key="1">
    <source>
        <dbReference type="EMBL" id="RAQ94135.1"/>
    </source>
</evidence>
<dbReference type="GO" id="GO:0010124">
    <property type="term" value="P:phenylacetate catabolic process"/>
    <property type="evidence" value="ECO:0007669"/>
    <property type="project" value="InterPro"/>
</dbReference>
<dbReference type="PANTHER" id="PTHR30458:SF2">
    <property type="entry name" value="1,2-PHENYLACETYL-COA EPOXIDASE, SUBUNIT A"/>
    <property type="match status" value="1"/>
</dbReference>
<dbReference type="GO" id="GO:0005829">
    <property type="term" value="C:cytosol"/>
    <property type="evidence" value="ECO:0007669"/>
    <property type="project" value="TreeGrafter"/>
</dbReference>
<dbReference type="Proteomes" id="UP000248706">
    <property type="component" value="Unassembled WGS sequence"/>
</dbReference>
<dbReference type="SUPFAM" id="SSF47240">
    <property type="entry name" value="Ferritin-like"/>
    <property type="match status" value="1"/>
</dbReference>
<dbReference type="PANTHER" id="PTHR30458">
    <property type="entry name" value="PHENYLACETIC ACID DEGRADATION PROTEIN PAA"/>
    <property type="match status" value="1"/>
</dbReference>
<dbReference type="EMBL" id="MCIF01000002">
    <property type="protein sequence ID" value="RAQ94135.1"/>
    <property type="molecule type" value="Genomic_DNA"/>
</dbReference>
<dbReference type="InterPro" id="IPR012347">
    <property type="entry name" value="Ferritin-like"/>
</dbReference>
<comment type="caution">
    <text evidence="1">The sequence shown here is derived from an EMBL/GenBank/DDBJ whole genome shotgun (WGS) entry which is preliminary data.</text>
</comment>
<gene>
    <name evidence="1" type="ORF">A4R35_01230</name>
</gene>
<dbReference type="OrthoDB" id="5292502at2"/>
<accession>A0A328VIM1</accession>
<dbReference type="InterPro" id="IPR007814">
    <property type="entry name" value="PaaA_PaaC"/>
</dbReference>
<evidence type="ECO:0008006" key="3">
    <source>
        <dbReference type="Google" id="ProtNLM"/>
    </source>
</evidence>